<name>A0A1W2GJ12_REIFA</name>
<proteinExistence type="predicted"/>
<dbReference type="InterPro" id="IPR012545">
    <property type="entry name" value="DUF1697"/>
</dbReference>
<dbReference type="RefSeq" id="WP_084373652.1">
    <property type="nucleotide sequence ID" value="NZ_FWYF01000003.1"/>
</dbReference>
<dbReference type="Gene3D" id="3.30.70.1280">
    <property type="entry name" value="SP0830-like domains"/>
    <property type="match status" value="1"/>
</dbReference>
<protein>
    <submittedName>
        <fullName evidence="1">Uncharacterized conserved protein, DUF1697 family</fullName>
    </submittedName>
</protein>
<dbReference type="SUPFAM" id="SSF160379">
    <property type="entry name" value="SP0830-like"/>
    <property type="match status" value="1"/>
</dbReference>
<keyword evidence="2" id="KW-1185">Reference proteome</keyword>
<dbReference type="AlphaFoldDB" id="A0A1W2GJ12"/>
<dbReference type="PANTHER" id="PTHR36439">
    <property type="entry name" value="BLL4334 PROTEIN"/>
    <property type="match status" value="1"/>
</dbReference>
<dbReference type="Pfam" id="PF08002">
    <property type="entry name" value="DUF1697"/>
    <property type="match status" value="1"/>
</dbReference>
<organism evidence="1 2">
    <name type="scientific">Reichenbachiella faecimaris</name>
    <dbReference type="NCBI Taxonomy" id="692418"/>
    <lineage>
        <taxon>Bacteria</taxon>
        <taxon>Pseudomonadati</taxon>
        <taxon>Bacteroidota</taxon>
        <taxon>Cytophagia</taxon>
        <taxon>Cytophagales</taxon>
        <taxon>Reichenbachiellaceae</taxon>
        <taxon>Reichenbachiella</taxon>
    </lineage>
</organism>
<dbReference type="PANTHER" id="PTHR36439:SF1">
    <property type="entry name" value="DUF1697 DOMAIN-CONTAINING PROTEIN"/>
    <property type="match status" value="1"/>
</dbReference>
<dbReference type="EMBL" id="FWYF01000003">
    <property type="protein sequence ID" value="SMD36653.1"/>
    <property type="molecule type" value="Genomic_DNA"/>
</dbReference>
<evidence type="ECO:0000313" key="2">
    <source>
        <dbReference type="Proteomes" id="UP000192472"/>
    </source>
</evidence>
<reference evidence="1 2" key="1">
    <citation type="submission" date="2017-04" db="EMBL/GenBank/DDBJ databases">
        <authorList>
            <person name="Afonso C.L."/>
            <person name="Miller P.J."/>
            <person name="Scott M.A."/>
            <person name="Spackman E."/>
            <person name="Goraichik I."/>
            <person name="Dimitrov K.M."/>
            <person name="Suarez D.L."/>
            <person name="Swayne D.E."/>
        </authorList>
    </citation>
    <scope>NUCLEOTIDE SEQUENCE [LARGE SCALE GENOMIC DNA]</scope>
    <source>
        <strain evidence="1 2">DSM 26133</strain>
    </source>
</reference>
<dbReference type="OrthoDB" id="9806494at2"/>
<dbReference type="PIRSF" id="PIRSF008502">
    <property type="entry name" value="UCP008502"/>
    <property type="match status" value="1"/>
</dbReference>
<gene>
    <name evidence="1" type="ORF">SAMN04488029_3010</name>
</gene>
<dbReference type="Proteomes" id="UP000192472">
    <property type="component" value="Unassembled WGS sequence"/>
</dbReference>
<accession>A0A1W2GJ12</accession>
<sequence length="180" mass="20983">MAKYIALLRGINVSGQKLIKMDALRTSLSKLKYENIQTYIQSGNIIFESSETDQRKLEDQIHQNIQDSFGFDVPVIVRSQAEWRTTFNNNPFVNDRNEDITKLYVTLLSDEPKSENFEVLLNFRDWPEEMILKGQNLYIFYTMGAGTSKLDLNTIERKLKVQGTSRNWKTTTKLMQMLDD</sequence>
<evidence type="ECO:0000313" key="1">
    <source>
        <dbReference type="EMBL" id="SMD36653.1"/>
    </source>
</evidence>